<keyword evidence="6 8" id="KW-0449">Lipoprotein</keyword>
<dbReference type="PROSITE" id="PS51257">
    <property type="entry name" value="PROKAR_LIPOPROTEIN"/>
    <property type="match status" value="1"/>
</dbReference>
<evidence type="ECO:0000313" key="8">
    <source>
        <dbReference type="EMBL" id="MFD0986017.1"/>
    </source>
</evidence>
<dbReference type="InterPro" id="IPR032831">
    <property type="entry name" value="LptM_cons"/>
</dbReference>
<evidence type="ECO:0000256" key="2">
    <source>
        <dbReference type="ARBA" id="ARBA00022729"/>
    </source>
</evidence>
<organism evidence="8 9">
    <name type="scientific">Methyloligella solikamskensis</name>
    <dbReference type="NCBI Taxonomy" id="1177756"/>
    <lineage>
        <taxon>Bacteria</taxon>
        <taxon>Pseudomonadati</taxon>
        <taxon>Pseudomonadota</taxon>
        <taxon>Alphaproteobacteria</taxon>
        <taxon>Hyphomicrobiales</taxon>
        <taxon>Hyphomicrobiaceae</taxon>
        <taxon>Methyloligella</taxon>
    </lineage>
</organism>
<comment type="subcellular location">
    <subcellularLocation>
        <location evidence="1">Cell outer membrane</location>
        <topology evidence="1">Lipid-anchor</topology>
    </subcellularLocation>
</comment>
<accession>A0ABW3J6H5</accession>
<evidence type="ECO:0000256" key="6">
    <source>
        <dbReference type="ARBA" id="ARBA00023288"/>
    </source>
</evidence>
<dbReference type="Proteomes" id="UP001597102">
    <property type="component" value="Unassembled WGS sequence"/>
</dbReference>
<dbReference type="RefSeq" id="WP_379085360.1">
    <property type="nucleotide sequence ID" value="NZ_JBHTJO010000001.1"/>
</dbReference>
<evidence type="ECO:0000313" key="9">
    <source>
        <dbReference type="Proteomes" id="UP001597102"/>
    </source>
</evidence>
<evidence type="ECO:0000256" key="3">
    <source>
        <dbReference type="ARBA" id="ARBA00023136"/>
    </source>
</evidence>
<protein>
    <submittedName>
        <fullName evidence="8">Lipoprotein</fullName>
    </submittedName>
</protein>
<gene>
    <name evidence="8" type="ORF">ACFQ2F_02770</name>
</gene>
<feature type="region of interest" description="Disordered" evidence="7">
    <location>
        <begin position="28"/>
        <end position="54"/>
    </location>
</feature>
<reference evidence="9" key="1">
    <citation type="journal article" date="2019" name="Int. J. Syst. Evol. Microbiol.">
        <title>The Global Catalogue of Microorganisms (GCM) 10K type strain sequencing project: providing services to taxonomists for standard genome sequencing and annotation.</title>
        <authorList>
            <consortium name="The Broad Institute Genomics Platform"/>
            <consortium name="The Broad Institute Genome Sequencing Center for Infectious Disease"/>
            <person name="Wu L."/>
            <person name="Ma J."/>
        </authorList>
    </citation>
    <scope>NUCLEOTIDE SEQUENCE [LARGE SCALE GENOMIC DNA]</scope>
    <source>
        <strain evidence="9">CCUG 61697</strain>
    </source>
</reference>
<keyword evidence="3" id="KW-0472">Membrane</keyword>
<keyword evidence="5" id="KW-0998">Cell outer membrane</keyword>
<evidence type="ECO:0000256" key="4">
    <source>
        <dbReference type="ARBA" id="ARBA00023139"/>
    </source>
</evidence>
<keyword evidence="4" id="KW-0564">Palmitate</keyword>
<dbReference type="EMBL" id="JBHTJO010000001">
    <property type="protein sequence ID" value="MFD0986017.1"/>
    <property type="molecule type" value="Genomic_DNA"/>
</dbReference>
<evidence type="ECO:0000256" key="7">
    <source>
        <dbReference type="SAM" id="MobiDB-lite"/>
    </source>
</evidence>
<dbReference type="NCBIfam" id="NF047847">
    <property type="entry name" value="SS_mature_LptM"/>
    <property type="match status" value="1"/>
</dbReference>
<proteinExistence type="predicted"/>
<keyword evidence="9" id="KW-1185">Reference proteome</keyword>
<name>A0ABW3J6H5_9HYPH</name>
<evidence type="ECO:0000256" key="5">
    <source>
        <dbReference type="ARBA" id="ARBA00023237"/>
    </source>
</evidence>
<evidence type="ECO:0000256" key="1">
    <source>
        <dbReference type="ARBA" id="ARBA00004459"/>
    </source>
</evidence>
<sequence length="66" mass="7195">MGLKTMDSAWRLLVIVALLMSVGLSACGRKGSLERPPSPVPTTQADPETKMQKAPDRRLIIDGFLE</sequence>
<keyword evidence="2" id="KW-0732">Signal</keyword>
<comment type="caution">
    <text evidence="8">The sequence shown here is derived from an EMBL/GenBank/DDBJ whole genome shotgun (WGS) entry which is preliminary data.</text>
</comment>